<dbReference type="InterPro" id="IPR001375">
    <property type="entry name" value="Peptidase_S9_cat"/>
</dbReference>
<dbReference type="GO" id="GO:0008236">
    <property type="term" value="F:serine-type peptidase activity"/>
    <property type="evidence" value="ECO:0007669"/>
    <property type="project" value="InterPro"/>
</dbReference>
<dbReference type="GO" id="GO:0006508">
    <property type="term" value="P:proteolysis"/>
    <property type="evidence" value="ECO:0007669"/>
    <property type="project" value="InterPro"/>
</dbReference>
<dbReference type="InterPro" id="IPR000073">
    <property type="entry name" value="AB_hydrolase_1"/>
</dbReference>
<name>A0A0P7B2Y2_9HYPO</name>
<feature type="domain" description="Peptidase S9 prolyl oligopeptidase catalytic" evidence="2">
    <location>
        <begin position="237"/>
        <end position="298"/>
    </location>
</feature>
<dbReference type="PANTHER" id="PTHR48081">
    <property type="entry name" value="AB HYDROLASE SUPERFAMILY PROTEIN C4A8.06C"/>
    <property type="match status" value="1"/>
</dbReference>
<evidence type="ECO:0000259" key="2">
    <source>
        <dbReference type="Pfam" id="PF00326"/>
    </source>
</evidence>
<dbReference type="OrthoDB" id="19653at2759"/>
<evidence type="ECO:0000313" key="4">
    <source>
        <dbReference type="EMBL" id="KPM44078.1"/>
    </source>
</evidence>
<evidence type="ECO:0000256" key="1">
    <source>
        <dbReference type="ARBA" id="ARBA00022801"/>
    </source>
</evidence>
<gene>
    <name evidence="4" type="ORF">AK830_g2429</name>
</gene>
<proteinExistence type="predicted"/>
<feature type="domain" description="BD-FAE-like" evidence="3">
    <location>
        <begin position="22"/>
        <end position="140"/>
    </location>
</feature>
<accession>A0A0P7B2Y2</accession>
<organism evidence="4 5">
    <name type="scientific">Neonectria ditissima</name>
    <dbReference type="NCBI Taxonomy" id="78410"/>
    <lineage>
        <taxon>Eukaryota</taxon>
        <taxon>Fungi</taxon>
        <taxon>Dikarya</taxon>
        <taxon>Ascomycota</taxon>
        <taxon>Pezizomycotina</taxon>
        <taxon>Sordariomycetes</taxon>
        <taxon>Hypocreomycetidae</taxon>
        <taxon>Hypocreales</taxon>
        <taxon>Nectriaceae</taxon>
        <taxon>Neonectria</taxon>
    </lineage>
</organism>
<dbReference type="EMBL" id="LKCW01000023">
    <property type="protein sequence ID" value="KPM44078.1"/>
    <property type="molecule type" value="Genomic_DNA"/>
</dbReference>
<keyword evidence="5" id="KW-1185">Reference proteome</keyword>
<keyword evidence="1" id="KW-0378">Hydrolase</keyword>
<dbReference type="STRING" id="78410.A0A0P7B2Y2"/>
<sequence length="321" mass="35387">MERLNSFRGVYKVIDKQEIDVDIYLPNPETHGTSAQYPVIINIHGGAFMLGSSKMVNADQIEDCLSRKWVVLVPNHRLCPKVNLLEGPIQDCRDLLAWIYDGGLQKSISSDANNPYAVDLDHVFAFGTSSGGTLALSLGFGVPRAVAGIFDMYGPCNFQDPFWRTRLPDIASKLPTDLSDEFINQVFDEDPVPITGGVSLEGQRAGGPDFKDARQAYAFTQIANGRVMDAIFPSGDWDQVDPIRNISASFPPTFIVHGDEDKMVPLGLSKDLYLALSSHGVKCGMTEIPGERHTFAAKMKVGSQTWNLQRQGFDFLESLLQ</sequence>
<evidence type="ECO:0000259" key="3">
    <source>
        <dbReference type="Pfam" id="PF20434"/>
    </source>
</evidence>
<dbReference type="SUPFAM" id="SSF53474">
    <property type="entry name" value="alpha/beta-Hydrolases"/>
    <property type="match status" value="1"/>
</dbReference>
<protein>
    <submittedName>
        <fullName evidence="4">Uncharacterized protein</fullName>
    </submittedName>
</protein>
<evidence type="ECO:0000313" key="5">
    <source>
        <dbReference type="Proteomes" id="UP000050424"/>
    </source>
</evidence>
<dbReference type="InterPro" id="IPR049492">
    <property type="entry name" value="BD-FAE-like_dom"/>
</dbReference>
<dbReference type="PRINTS" id="PR00111">
    <property type="entry name" value="ABHYDROLASE"/>
</dbReference>
<dbReference type="InterPro" id="IPR050300">
    <property type="entry name" value="GDXG_lipolytic_enzyme"/>
</dbReference>
<dbReference type="PANTHER" id="PTHR48081:SF3">
    <property type="entry name" value="ALPHA_BETA HYDROLASE FOLD-3 DOMAIN-CONTAINING PROTEIN"/>
    <property type="match status" value="1"/>
</dbReference>
<dbReference type="Pfam" id="PF20434">
    <property type="entry name" value="BD-FAE"/>
    <property type="match status" value="1"/>
</dbReference>
<dbReference type="Proteomes" id="UP000050424">
    <property type="component" value="Unassembled WGS sequence"/>
</dbReference>
<dbReference type="AlphaFoldDB" id="A0A0P7B2Y2"/>
<reference evidence="4 5" key="1">
    <citation type="submission" date="2015-09" db="EMBL/GenBank/DDBJ databases">
        <title>Draft genome of a European isolate of the apple canker pathogen Neonectria ditissima.</title>
        <authorList>
            <person name="Gomez-Cortecero A."/>
            <person name="Harrison R.J."/>
            <person name="Armitage A.D."/>
        </authorList>
    </citation>
    <scope>NUCLEOTIDE SEQUENCE [LARGE SCALE GENOMIC DNA]</scope>
    <source>
        <strain evidence="4 5">R09/05</strain>
    </source>
</reference>
<dbReference type="Pfam" id="PF00326">
    <property type="entry name" value="Peptidase_S9"/>
    <property type="match status" value="1"/>
</dbReference>
<dbReference type="Gene3D" id="3.40.50.1820">
    <property type="entry name" value="alpha/beta hydrolase"/>
    <property type="match status" value="1"/>
</dbReference>
<dbReference type="InterPro" id="IPR029058">
    <property type="entry name" value="AB_hydrolase_fold"/>
</dbReference>
<comment type="caution">
    <text evidence="4">The sequence shown here is derived from an EMBL/GenBank/DDBJ whole genome shotgun (WGS) entry which is preliminary data.</text>
</comment>